<evidence type="ECO:0000256" key="6">
    <source>
        <dbReference type="ARBA" id="ARBA00022989"/>
    </source>
</evidence>
<feature type="transmembrane region" description="Helical" evidence="9">
    <location>
        <begin position="6"/>
        <end position="25"/>
    </location>
</feature>
<dbReference type="GO" id="GO:0031966">
    <property type="term" value="C:mitochondrial membrane"/>
    <property type="evidence" value="ECO:0007669"/>
    <property type="project" value="UniProtKB-SubCell"/>
</dbReference>
<dbReference type="PANTHER" id="PTHR11058">
    <property type="entry name" value="NADH-UBIQUINONE OXIDOREDUCTASE CHAIN 3"/>
    <property type="match status" value="1"/>
</dbReference>
<gene>
    <name evidence="10" type="primary">ND3</name>
</gene>
<keyword evidence="9 10" id="KW-0496">Mitochondrion</keyword>
<dbReference type="AlphaFoldDB" id="D3J892"/>
<evidence type="ECO:0000256" key="2">
    <source>
        <dbReference type="ARBA" id="ARBA00008472"/>
    </source>
</evidence>
<comment type="subcellular location">
    <subcellularLocation>
        <location evidence="1">Membrane</location>
    </subcellularLocation>
    <subcellularLocation>
        <location evidence="9">Mitochondrion membrane</location>
        <topology evidence="9">Multi-pass membrane protein</topology>
    </subcellularLocation>
</comment>
<evidence type="ECO:0000256" key="8">
    <source>
        <dbReference type="ARBA" id="ARBA00049551"/>
    </source>
</evidence>
<organism evidence="10">
    <name type="scientific">Trichostrongylus axei</name>
    <name type="common">Stomach hairworm</name>
    <dbReference type="NCBI Taxonomy" id="40349"/>
    <lineage>
        <taxon>Eukaryota</taxon>
        <taxon>Metazoa</taxon>
        <taxon>Ecdysozoa</taxon>
        <taxon>Nematoda</taxon>
        <taxon>Chromadorea</taxon>
        <taxon>Rhabditida</taxon>
        <taxon>Rhabditina</taxon>
        <taxon>Rhabditomorpha</taxon>
        <taxon>Strongyloidea</taxon>
        <taxon>Trichostrongylidae</taxon>
        <taxon>Trichostrongylus</taxon>
    </lineage>
</organism>
<dbReference type="Gene3D" id="1.20.58.1610">
    <property type="entry name" value="NADH:ubiquinone/plastoquinone oxidoreductase, chain 3"/>
    <property type="match status" value="1"/>
</dbReference>
<proteinExistence type="inferred from homology"/>
<comment type="function">
    <text evidence="9">Core subunit of the mitochondrial membrane respiratory chain NADH dehydrogenase (Complex I) which catalyzes electron transfer from NADH through the respiratory chain, using ubiquinone as an electron acceptor. Essential for the catalytic activity of complex I.</text>
</comment>
<evidence type="ECO:0000256" key="5">
    <source>
        <dbReference type="ARBA" id="ARBA00022692"/>
    </source>
</evidence>
<evidence type="ECO:0000256" key="1">
    <source>
        <dbReference type="ARBA" id="ARBA00004370"/>
    </source>
</evidence>
<dbReference type="InterPro" id="IPR038430">
    <property type="entry name" value="NDAH_ubi_oxred_su3_sf"/>
</dbReference>
<sequence>MLMLSMVVFIALLLLFILYLLNFFISVKKNELLKVNTFESGFLSIGKVQNSFSIHFFVIMLMFVIFDLEIVMFLGLLVADYTSLVSFFMLMMFIVGGFYMEWWYGKLIWMI</sequence>
<keyword evidence="6 9" id="KW-1133">Transmembrane helix</keyword>
<dbReference type="InterPro" id="IPR000440">
    <property type="entry name" value="NADH_UbQ/plastoQ_OxRdtase_su3"/>
</dbReference>
<reference evidence="10" key="1">
    <citation type="journal article" date="2010" name="Nucleic Acids Res.">
        <title>An integrated pipeline for next-generation sequencing and annotation of mitochondrial genomes.</title>
        <authorList>
            <person name="Jex A.R."/>
            <person name="Hall R.S."/>
            <person name="Littlewood D.T."/>
            <person name="Gasser R.B."/>
        </authorList>
    </citation>
    <scope>NUCLEOTIDE SEQUENCE</scope>
</reference>
<dbReference type="GO" id="GO:0008137">
    <property type="term" value="F:NADH dehydrogenase (ubiquinone) activity"/>
    <property type="evidence" value="ECO:0007669"/>
    <property type="project" value="UniProtKB-UniRule"/>
</dbReference>
<keyword evidence="7 9" id="KW-0472">Membrane</keyword>
<keyword evidence="9" id="KW-1278">Translocase</keyword>
<feature type="transmembrane region" description="Helical" evidence="9">
    <location>
        <begin position="84"/>
        <end position="104"/>
    </location>
</feature>
<name>D3J892_TRIAX</name>
<dbReference type="GeneID" id="8774585"/>
<accession>D3J892</accession>
<comment type="catalytic activity">
    <reaction evidence="8 9">
        <text>a ubiquinone + NADH + 5 H(+)(in) = a ubiquinol + NAD(+) + 4 H(+)(out)</text>
        <dbReference type="Rhea" id="RHEA:29091"/>
        <dbReference type="Rhea" id="RHEA-COMP:9565"/>
        <dbReference type="Rhea" id="RHEA-COMP:9566"/>
        <dbReference type="ChEBI" id="CHEBI:15378"/>
        <dbReference type="ChEBI" id="CHEBI:16389"/>
        <dbReference type="ChEBI" id="CHEBI:17976"/>
        <dbReference type="ChEBI" id="CHEBI:57540"/>
        <dbReference type="ChEBI" id="CHEBI:57945"/>
        <dbReference type="EC" id="7.1.1.2"/>
    </reaction>
</comment>
<feature type="transmembrane region" description="Helical" evidence="9">
    <location>
        <begin position="54"/>
        <end position="78"/>
    </location>
</feature>
<keyword evidence="9" id="KW-0830">Ubiquinone</keyword>
<dbReference type="EMBL" id="GQ888719">
    <property type="protein sequence ID" value="ACX85191.1"/>
    <property type="molecule type" value="Genomic_DNA"/>
</dbReference>
<evidence type="ECO:0000256" key="7">
    <source>
        <dbReference type="ARBA" id="ARBA00023136"/>
    </source>
</evidence>
<dbReference type="PANTHER" id="PTHR11058:SF9">
    <property type="entry name" value="NADH-UBIQUINONE OXIDOREDUCTASE CHAIN 3"/>
    <property type="match status" value="1"/>
</dbReference>
<keyword evidence="9" id="KW-0520">NAD</keyword>
<comment type="similarity">
    <text evidence="2 9">Belongs to the complex I subunit 3 family.</text>
</comment>
<keyword evidence="5 9" id="KW-0812">Transmembrane</keyword>
<keyword evidence="9" id="KW-0679">Respiratory chain</keyword>
<keyword evidence="9" id="KW-0249">Electron transport</keyword>
<evidence type="ECO:0000256" key="4">
    <source>
        <dbReference type="ARBA" id="ARBA00022448"/>
    </source>
</evidence>
<dbReference type="Pfam" id="PF00507">
    <property type="entry name" value="Oxidored_q4"/>
    <property type="match status" value="1"/>
</dbReference>
<evidence type="ECO:0000313" key="10">
    <source>
        <dbReference type="EMBL" id="ACX85191.1"/>
    </source>
</evidence>
<keyword evidence="4 9" id="KW-0813">Transport</keyword>
<dbReference type="GO" id="GO:0030964">
    <property type="term" value="C:NADH dehydrogenase complex"/>
    <property type="evidence" value="ECO:0007669"/>
    <property type="project" value="TreeGrafter"/>
</dbReference>
<dbReference type="RefSeq" id="YP_003434042.1">
    <property type="nucleotide sequence ID" value="NC_013824.1"/>
</dbReference>
<protein>
    <recommendedName>
        <fullName evidence="3 9">NADH-ubiquinone oxidoreductase chain 3</fullName>
        <ecNumber evidence="9">7.1.1.2</ecNumber>
    </recommendedName>
</protein>
<evidence type="ECO:0000256" key="3">
    <source>
        <dbReference type="ARBA" id="ARBA00021007"/>
    </source>
</evidence>
<dbReference type="CTD" id="4537"/>
<geneLocation type="mitochondrion" evidence="10"/>
<dbReference type="EC" id="7.1.1.2" evidence="9"/>
<evidence type="ECO:0000256" key="9">
    <source>
        <dbReference type="RuleBase" id="RU003640"/>
    </source>
</evidence>